<name>A0A9N9WK39_9NEOP</name>
<proteinExistence type="predicted"/>
<evidence type="ECO:0000313" key="3">
    <source>
        <dbReference type="Proteomes" id="UP001153714"/>
    </source>
</evidence>
<feature type="chain" id="PRO_5040359421" evidence="1">
    <location>
        <begin position="24"/>
        <end position="373"/>
    </location>
</feature>
<gene>
    <name evidence="2" type="ORF">DIATSA_LOCUS11473</name>
</gene>
<keyword evidence="3" id="KW-1185">Reference proteome</keyword>
<dbReference type="AlphaFoldDB" id="A0A9N9WK39"/>
<dbReference type="EMBL" id="OU893337">
    <property type="protein sequence ID" value="CAG9794072.1"/>
    <property type="molecule type" value="Genomic_DNA"/>
</dbReference>
<evidence type="ECO:0000313" key="2">
    <source>
        <dbReference type="EMBL" id="CAG9794072.1"/>
    </source>
</evidence>
<reference evidence="2" key="1">
    <citation type="submission" date="2021-12" db="EMBL/GenBank/DDBJ databases">
        <authorList>
            <person name="King R."/>
        </authorList>
    </citation>
    <scope>NUCLEOTIDE SEQUENCE</scope>
</reference>
<evidence type="ECO:0000256" key="1">
    <source>
        <dbReference type="SAM" id="SignalP"/>
    </source>
</evidence>
<feature type="signal peptide" evidence="1">
    <location>
        <begin position="1"/>
        <end position="23"/>
    </location>
</feature>
<reference evidence="2" key="2">
    <citation type="submission" date="2022-10" db="EMBL/GenBank/DDBJ databases">
        <authorList>
            <consortium name="ENA_rothamsted_submissions"/>
            <consortium name="culmorum"/>
            <person name="King R."/>
        </authorList>
    </citation>
    <scope>NUCLEOTIDE SEQUENCE</scope>
</reference>
<sequence>MALLANTLTNIIFIISSIQSSRAIEIKLLNLTLLPSGGAQKANSFDSLTTTRNSDNKTSPKVFDITHINNVSYIKEDFNNKEVKGKYDKQLQSKELLTPDFSSTGNLGIKENNKNVSSEIIWVLNQDNITELNEKVKDYGNYTSDYNGQDKPTKNYNFKDNNITVNYTTRDKYDKDITVDKFDISPSKTYPPNSNNNDHVTKQETLKYTTNMTNNKEITLKEIEKSLSKTYTSNTENNSAIKSEQVTLNYTSKEKKYKETPLDEIEKLLSKTDTLDDYVDFLNIRNVLNKLQNPKQELGPNTTHQNRVLNMADRDHDDSLRNVLKKKRYSKTYKSKSRNRGTIKKSNESFRSNGFPLLTFSSVINGINFTLQI</sequence>
<accession>A0A9N9WK39</accession>
<dbReference type="Proteomes" id="UP001153714">
    <property type="component" value="Chromosome 6"/>
</dbReference>
<organism evidence="2 3">
    <name type="scientific">Diatraea saccharalis</name>
    <name type="common">sugarcane borer</name>
    <dbReference type="NCBI Taxonomy" id="40085"/>
    <lineage>
        <taxon>Eukaryota</taxon>
        <taxon>Metazoa</taxon>
        <taxon>Ecdysozoa</taxon>
        <taxon>Arthropoda</taxon>
        <taxon>Hexapoda</taxon>
        <taxon>Insecta</taxon>
        <taxon>Pterygota</taxon>
        <taxon>Neoptera</taxon>
        <taxon>Endopterygota</taxon>
        <taxon>Lepidoptera</taxon>
        <taxon>Glossata</taxon>
        <taxon>Ditrysia</taxon>
        <taxon>Pyraloidea</taxon>
        <taxon>Crambidae</taxon>
        <taxon>Crambinae</taxon>
        <taxon>Diatraea</taxon>
    </lineage>
</organism>
<protein>
    <submittedName>
        <fullName evidence="2">Uncharacterized protein</fullName>
    </submittedName>
</protein>
<keyword evidence="1" id="KW-0732">Signal</keyword>